<gene>
    <name evidence="1" type="ORF">FHU29_002790</name>
</gene>
<dbReference type="Proteomes" id="UP000567922">
    <property type="component" value="Unassembled WGS sequence"/>
</dbReference>
<proteinExistence type="predicted"/>
<protein>
    <recommendedName>
        <fullName evidence="3">Glycolipid-binding domain-containing protein</fullName>
    </recommendedName>
</protein>
<reference evidence="1 2" key="1">
    <citation type="submission" date="2020-08" db="EMBL/GenBank/DDBJ databases">
        <title>Sequencing the genomes of 1000 actinobacteria strains.</title>
        <authorList>
            <person name="Klenk H.-P."/>
        </authorList>
    </citation>
    <scope>NUCLEOTIDE SEQUENCE [LARGE SCALE GENOMIC DNA]</scope>
    <source>
        <strain evidence="1 2">DSM 45258</strain>
    </source>
</reference>
<evidence type="ECO:0008006" key="3">
    <source>
        <dbReference type="Google" id="ProtNLM"/>
    </source>
</evidence>
<sequence length="213" mass="23478">MGEPVTQYVHWRGEDDPHRLDAAAVTFLDEALTATGVSRTRDYALSWSLETGPHWITRSIHVSVAAVGWNRSLRLVRDGAGNGAAWDAETTQYGDTDLPEPGFAEDVDLVDALDCDLALCPFTNTMPIRRLGLLDSPPSSSGNSQEHLLTMAWIDVPSLQVIASHQRYAAVPPLPTGEQRVRYTSYLREFESCLTVDNNGVVIDYPQIARRVG</sequence>
<dbReference type="EMBL" id="JACHWS010000002">
    <property type="protein sequence ID" value="MBB3038341.1"/>
    <property type="molecule type" value="Genomic_DNA"/>
</dbReference>
<dbReference type="SUPFAM" id="SSF159275">
    <property type="entry name" value="PA1994-like"/>
    <property type="match status" value="1"/>
</dbReference>
<name>A0A839RR40_9ACTN</name>
<dbReference type="AlphaFoldDB" id="A0A839RR40"/>
<evidence type="ECO:0000313" key="2">
    <source>
        <dbReference type="Proteomes" id="UP000567922"/>
    </source>
</evidence>
<dbReference type="RefSeq" id="WP_232322841.1">
    <property type="nucleotide sequence ID" value="NZ_BDDI01000001.1"/>
</dbReference>
<organism evidence="1 2">
    <name type="scientific">Hoyosella altamirensis</name>
    <dbReference type="NCBI Taxonomy" id="616997"/>
    <lineage>
        <taxon>Bacteria</taxon>
        <taxon>Bacillati</taxon>
        <taxon>Actinomycetota</taxon>
        <taxon>Actinomycetes</taxon>
        <taxon>Mycobacteriales</taxon>
        <taxon>Hoyosellaceae</taxon>
        <taxon>Hoyosella</taxon>
    </lineage>
</organism>
<accession>A0A839RR40</accession>
<dbReference type="InterPro" id="IPR009467">
    <property type="entry name" value="Glycolipid-bd_prot_put"/>
</dbReference>
<comment type="caution">
    <text evidence="1">The sequence shown here is derived from an EMBL/GenBank/DDBJ whole genome shotgun (WGS) entry which is preliminary data.</text>
</comment>
<dbReference type="Pfam" id="PF06475">
    <property type="entry name" value="Glycolipid_bind"/>
    <property type="match status" value="1"/>
</dbReference>
<evidence type="ECO:0000313" key="1">
    <source>
        <dbReference type="EMBL" id="MBB3038341.1"/>
    </source>
</evidence>
<keyword evidence="2" id="KW-1185">Reference proteome</keyword>